<dbReference type="Gene3D" id="3.30.1330.50">
    <property type="entry name" value="2-C-methyl-D-erythritol 2,4-cyclodiphosphate synthase"/>
    <property type="match status" value="1"/>
</dbReference>
<feature type="binding site" evidence="7">
    <location>
        <begin position="115"/>
        <end position="116"/>
    </location>
    <ligand>
        <name>4-CDP-2-C-methyl-D-erythritol 2-phosphate</name>
        <dbReference type="ChEBI" id="CHEBI:57919"/>
    </ligand>
</feature>
<feature type="domain" description="2-C-methyl-D-erythritol 2,4-cyclodiphosphate synthase" evidence="10">
    <location>
        <begin position="84"/>
        <end position="232"/>
    </location>
</feature>
<comment type="function">
    <text evidence="7">Involved in the biosynthesis of isopentenyl diphosphate (IPP) and dimethylallyl diphosphate (DMAPP), two major building blocks of isoprenoid compounds. Catalyzes the conversion of 4-diphosphocytidyl-2-C-methyl-D-erythritol 2-phosphate (CDP-ME2P) to 2-C-methyl-D-erythritol 2,4-cyclodiphosphate (ME-CPP) with a corresponding release of cytidine 5-monophosphate (CMP).</text>
</comment>
<dbReference type="NCBIfam" id="TIGR00151">
    <property type="entry name" value="ispF"/>
    <property type="match status" value="1"/>
</dbReference>
<feature type="binding site" evidence="7">
    <location>
        <position position="220"/>
    </location>
    <ligand>
        <name>4-CDP-2-C-methyl-D-erythritol 2-phosphate</name>
        <dbReference type="ChEBI" id="CHEBI:57919"/>
    </ligand>
</feature>
<evidence type="ECO:0000256" key="9">
    <source>
        <dbReference type="SAM" id="MobiDB-lite"/>
    </source>
</evidence>
<evidence type="ECO:0000256" key="3">
    <source>
        <dbReference type="ARBA" id="ARBA00012579"/>
    </source>
</evidence>
<feature type="binding site" evidence="7">
    <location>
        <begin position="210"/>
        <end position="213"/>
    </location>
    <ligand>
        <name>4-CDP-2-C-methyl-D-erythritol 2-phosphate</name>
        <dbReference type="ChEBI" id="CHEBI:57919"/>
    </ligand>
</feature>
<feature type="region of interest" description="Disordered" evidence="9">
    <location>
        <begin position="1"/>
        <end position="67"/>
    </location>
</feature>
<feature type="site" description="Transition state stabilizer" evidence="7">
    <location>
        <position position="115"/>
    </location>
</feature>
<feature type="binding site" evidence="7">
    <location>
        <position position="123"/>
    </location>
    <ligand>
        <name>a divalent metal cation</name>
        <dbReference type="ChEBI" id="CHEBI:60240"/>
    </ligand>
</feature>
<dbReference type="EMBL" id="JAATVY010000038">
    <property type="protein sequence ID" value="NJC73862.1"/>
    <property type="molecule type" value="Genomic_DNA"/>
</dbReference>
<evidence type="ECO:0000256" key="4">
    <source>
        <dbReference type="ARBA" id="ARBA00022723"/>
    </source>
</evidence>
<feature type="binding site" evidence="7">
    <location>
        <position position="89"/>
    </location>
    <ligand>
        <name>a divalent metal cation</name>
        <dbReference type="ChEBI" id="CHEBI:60240"/>
    </ligand>
</feature>
<proteinExistence type="inferred from homology"/>
<evidence type="ECO:0000256" key="2">
    <source>
        <dbReference type="ARBA" id="ARBA00004709"/>
    </source>
</evidence>
<keyword evidence="12" id="KW-1185">Reference proteome</keyword>
<dbReference type="PANTHER" id="PTHR43181:SF1">
    <property type="entry name" value="2-C-METHYL-D-ERYTHRITOL 2,4-CYCLODIPHOSPHATE SYNTHASE, CHLOROPLASTIC"/>
    <property type="match status" value="1"/>
</dbReference>
<comment type="caution">
    <text evidence="7">Lacks conserved residue(s) required for the propagation of feature annotation.</text>
</comment>
<evidence type="ECO:0000256" key="8">
    <source>
        <dbReference type="RuleBase" id="RU004395"/>
    </source>
</evidence>
<feature type="binding site" evidence="7">
    <location>
        <position position="91"/>
    </location>
    <ligand>
        <name>a divalent metal cation</name>
        <dbReference type="ChEBI" id="CHEBI:60240"/>
    </ligand>
</feature>
<comment type="catalytic activity">
    <reaction evidence="1 7 8">
        <text>4-CDP-2-C-methyl-D-erythritol 2-phosphate = 2-C-methyl-D-erythritol 2,4-cyclic diphosphate + CMP</text>
        <dbReference type="Rhea" id="RHEA:23864"/>
        <dbReference type="ChEBI" id="CHEBI:57919"/>
        <dbReference type="ChEBI" id="CHEBI:58483"/>
        <dbReference type="ChEBI" id="CHEBI:60377"/>
        <dbReference type="EC" id="4.6.1.12"/>
    </reaction>
</comment>
<name>A0ABX0Y647_9ACTN</name>
<sequence>MSEHRGQAQTGDQGDQQAEPYGRGHVPAGRGIGLTCAGGRVGRTRRGEGCHQIKGKRGRAAPQCASTRPPGRARTLWVVIVPLVGVGTDVHAYEPGRPCWVAGLRWDGVDGLAGHSDGDVVAHAACDALLSAAGLGDLGANYGTSRPEWAGASGVSLLAETARRVRAAGFEIGNVSVQVIGVAPKVGKRRAEAETLLGEAIGATVRLSGTTTDGLGFTGRGEGLAAIATALIFPAAPAS</sequence>
<evidence type="ECO:0000256" key="1">
    <source>
        <dbReference type="ARBA" id="ARBA00000200"/>
    </source>
</evidence>
<dbReference type="InterPro" id="IPR003526">
    <property type="entry name" value="MECDP_synthase"/>
</dbReference>
<evidence type="ECO:0000313" key="11">
    <source>
        <dbReference type="EMBL" id="NJC73862.1"/>
    </source>
</evidence>
<feature type="binding site" evidence="7">
    <location>
        <begin position="89"/>
        <end position="91"/>
    </location>
    <ligand>
        <name>4-CDP-2-C-methyl-D-erythritol 2-phosphate</name>
        <dbReference type="ChEBI" id="CHEBI:57919"/>
    </ligand>
</feature>
<dbReference type="SUPFAM" id="SSF69765">
    <property type="entry name" value="IpsF-like"/>
    <property type="match status" value="1"/>
</dbReference>
<dbReference type="InterPro" id="IPR036571">
    <property type="entry name" value="MECDP_synthase_sf"/>
</dbReference>
<accession>A0ABX0Y647</accession>
<evidence type="ECO:0000256" key="7">
    <source>
        <dbReference type="HAMAP-Rule" id="MF_00107"/>
    </source>
</evidence>
<dbReference type="HAMAP" id="MF_00107">
    <property type="entry name" value="IspF"/>
    <property type="match status" value="1"/>
</dbReference>
<evidence type="ECO:0000259" key="10">
    <source>
        <dbReference type="Pfam" id="PF02542"/>
    </source>
</evidence>
<comment type="similarity">
    <text evidence="7 8">Belongs to the IspF family.</text>
</comment>
<dbReference type="InterPro" id="IPR020555">
    <property type="entry name" value="MECDP_synthase_CS"/>
</dbReference>
<comment type="subunit">
    <text evidence="7">Homotrimer.</text>
</comment>
<organism evidence="11 12">
    <name type="scientific">Planosporangium thailandense</name>
    <dbReference type="NCBI Taxonomy" id="765197"/>
    <lineage>
        <taxon>Bacteria</taxon>
        <taxon>Bacillati</taxon>
        <taxon>Actinomycetota</taxon>
        <taxon>Actinomycetes</taxon>
        <taxon>Micromonosporales</taxon>
        <taxon>Micromonosporaceae</taxon>
        <taxon>Planosporangium</taxon>
    </lineage>
</organism>
<protein>
    <recommendedName>
        <fullName evidence="3 7">2-C-methyl-D-erythritol 2,4-cyclodiphosphate synthase</fullName>
        <shortName evidence="7">MECDP-synthase</shortName>
        <shortName evidence="7">MECPP-synthase</shortName>
        <shortName evidence="7">MECPS</shortName>
        <ecNumber evidence="3 7">4.6.1.12</ecNumber>
    </recommendedName>
</protein>
<reference evidence="11 12" key="1">
    <citation type="submission" date="2020-03" db="EMBL/GenBank/DDBJ databases">
        <title>WGS of the type strain of Planosporangium spp.</title>
        <authorList>
            <person name="Thawai C."/>
        </authorList>
    </citation>
    <scope>NUCLEOTIDE SEQUENCE [LARGE SCALE GENOMIC DNA]</scope>
    <source>
        <strain evidence="11 12">TBRC 5610</strain>
    </source>
</reference>
<feature type="site" description="Transition state stabilizer" evidence="7">
    <location>
        <position position="211"/>
    </location>
</feature>
<dbReference type="Proteomes" id="UP000722989">
    <property type="component" value="Unassembled WGS sequence"/>
</dbReference>
<feature type="binding site" evidence="7">
    <location>
        <begin position="137"/>
        <end position="139"/>
    </location>
    <ligand>
        <name>4-CDP-2-C-methyl-D-erythritol 2-phosphate</name>
        <dbReference type="ChEBI" id="CHEBI:57919"/>
    </ligand>
</feature>
<comment type="pathway">
    <text evidence="2 7">Isoprenoid biosynthesis; isopentenyl diphosphate biosynthesis via DXP pathway; isopentenyl diphosphate from 1-deoxy-D-xylulose 5-phosphate: step 4/6.</text>
</comment>
<evidence type="ECO:0000313" key="12">
    <source>
        <dbReference type="Proteomes" id="UP000722989"/>
    </source>
</evidence>
<dbReference type="GO" id="GO:0008685">
    <property type="term" value="F:2-C-methyl-D-erythritol 2,4-cyclodiphosphate synthase activity"/>
    <property type="evidence" value="ECO:0007669"/>
    <property type="project" value="UniProtKB-EC"/>
</dbReference>
<dbReference type="Pfam" id="PF02542">
    <property type="entry name" value="YgbB"/>
    <property type="match status" value="1"/>
</dbReference>
<evidence type="ECO:0000256" key="6">
    <source>
        <dbReference type="ARBA" id="ARBA00023239"/>
    </source>
</evidence>
<keyword evidence="4 7" id="KW-0479">Metal-binding</keyword>
<comment type="cofactor">
    <cofactor evidence="7">
        <name>a divalent metal cation</name>
        <dbReference type="ChEBI" id="CHEBI:60240"/>
    </cofactor>
    <text evidence="7">Binds 1 divalent metal cation per subunit.</text>
</comment>
<comment type="caution">
    <text evidence="11">The sequence shown here is derived from an EMBL/GenBank/DDBJ whole genome shotgun (WGS) entry which is preliminary data.</text>
</comment>
<keyword evidence="6 7" id="KW-0456">Lyase</keyword>
<keyword evidence="5 7" id="KW-0414">Isoprene biosynthesis</keyword>
<dbReference type="CDD" id="cd00554">
    <property type="entry name" value="MECDP_synthase"/>
    <property type="match status" value="1"/>
</dbReference>
<dbReference type="PANTHER" id="PTHR43181">
    <property type="entry name" value="2-C-METHYL-D-ERYTHRITOL 2,4-CYCLODIPHOSPHATE SYNTHASE, CHLOROPLASTIC"/>
    <property type="match status" value="1"/>
</dbReference>
<feature type="compositionally biased region" description="Low complexity" evidence="9">
    <location>
        <begin position="7"/>
        <end position="18"/>
    </location>
</feature>
<dbReference type="PROSITE" id="PS01350">
    <property type="entry name" value="ISPF"/>
    <property type="match status" value="1"/>
</dbReference>
<dbReference type="EC" id="4.6.1.12" evidence="3 7"/>
<evidence type="ECO:0000256" key="5">
    <source>
        <dbReference type="ARBA" id="ARBA00023229"/>
    </source>
</evidence>
<feature type="binding site" evidence="7">
    <location>
        <position position="217"/>
    </location>
    <ligand>
        <name>4-CDP-2-C-methyl-D-erythritol 2-phosphate</name>
        <dbReference type="ChEBI" id="CHEBI:57919"/>
    </ligand>
</feature>
<gene>
    <name evidence="7" type="primary">ispF</name>
    <name evidence="11" type="ORF">HC031_29730</name>
</gene>